<comment type="pathway">
    <text evidence="3">Sphingolipid metabolism.</text>
</comment>
<keyword evidence="8" id="KW-0443">Lipid metabolism</keyword>
<sequence>MEALSQWFWNDWFWLPRGTSFASLRETEGRYAQPRDLVALLIWGGIICVIRKVFELCLNERIAKMMGVKNKREKPKHVPILEAHFTVTSQPSDSKIAELAKKVDTSQREVERWFRKRRNFEKPDMVKKLGEAAWRFVFYLFIFAFGGVTLYDAPWLWDTEHCWIGYPQTIWPSVYYYYMFEGGFYISLLLTVTTDVRRKDFYEQIIHHIATIALISFSYISNFVRIGSLILIIHDSADVFLELAKCFMYAKKDKWADRFFALFVTSFLFTRLFLYPVFALYPSFVKLRRRIDPWPAYIIMTCFATILQGLHVFWSYLIIKMAVRVLVTGKKAKDSRSDDEDESDVE</sequence>
<keyword evidence="5 12" id="KW-0812">Transmembrane</keyword>
<dbReference type="OrthoDB" id="537032at2759"/>
<gene>
    <name evidence="15" type="primary">Ci-LAG1-like 4</name>
    <name evidence="16" type="synonym">LOC100169897</name>
</gene>
<dbReference type="InterPro" id="IPR016439">
    <property type="entry name" value="Lag1/Lac1-like"/>
</dbReference>
<dbReference type="GO" id="GO:0005634">
    <property type="term" value="C:nucleus"/>
    <property type="evidence" value="ECO:0007669"/>
    <property type="project" value="UniProtKB-SubCell"/>
</dbReference>
<dbReference type="HOGENOM" id="CLU_028277_1_1_1"/>
<dbReference type="InterPro" id="IPR009057">
    <property type="entry name" value="Homeodomain-like_sf"/>
</dbReference>
<evidence type="ECO:0000256" key="8">
    <source>
        <dbReference type="ARBA" id="ARBA00023098"/>
    </source>
</evidence>
<dbReference type="GeneID" id="100169897"/>
<keyword evidence="11" id="KW-0238">DNA-binding</keyword>
<dbReference type="FunFam" id="1.10.10.60:FF:000020">
    <property type="entry name" value="Ceramide synthase 5"/>
    <property type="match status" value="1"/>
</dbReference>
<accession>A0A1W2VRU2</accession>
<reference evidence="15" key="2">
    <citation type="journal article" date="2003" name="Dev. Genes Evol.">
        <title>Genomewide surveys of developmentally relevant genes in Ciona intestinalis.</title>
        <authorList>
            <person name="Satou Y."/>
            <person name="Satoh N."/>
        </authorList>
    </citation>
    <scope>NUCLEOTIDE SEQUENCE</scope>
</reference>
<feature type="transmembrane region" description="Helical" evidence="12">
    <location>
        <begin position="132"/>
        <end position="151"/>
    </location>
</feature>
<evidence type="ECO:0000256" key="2">
    <source>
        <dbReference type="ARBA" id="ARBA00004760"/>
    </source>
</evidence>
<name>Q4H398_CIOIN</name>
<dbReference type="GO" id="GO:0003677">
    <property type="term" value="F:DNA binding"/>
    <property type="evidence" value="ECO:0007669"/>
    <property type="project" value="UniProtKB-KW"/>
</dbReference>
<evidence type="ECO:0000259" key="13">
    <source>
        <dbReference type="SMART" id="SM00389"/>
    </source>
</evidence>
<keyword evidence="11" id="KW-0539">Nucleus</keyword>
<keyword evidence="7 12" id="KW-1133">Transmembrane helix</keyword>
<reference evidence="15" key="3">
    <citation type="journal article" date="2004" name="Development">
        <title>Gene expression profiles of transcription factors and signaling molecules in the ascidian embryo: towards a comprehensive understanding of gene networks.</title>
        <authorList>
            <person name="Imai K.S."/>
            <person name="Hino K."/>
            <person name="Yagi K."/>
            <person name="Satoh N."/>
            <person name="Satou Y."/>
        </authorList>
    </citation>
    <scope>NUCLEOTIDE SEQUENCE</scope>
</reference>
<evidence type="ECO:0000256" key="7">
    <source>
        <dbReference type="ARBA" id="ARBA00022989"/>
    </source>
</evidence>
<evidence type="ECO:0000256" key="11">
    <source>
        <dbReference type="RuleBase" id="RU000682"/>
    </source>
</evidence>
<dbReference type="CDD" id="cd00086">
    <property type="entry name" value="homeodomain"/>
    <property type="match status" value="1"/>
</dbReference>
<dbReference type="Pfam" id="PF00046">
    <property type="entry name" value="Homeodomain"/>
    <property type="match status" value="1"/>
</dbReference>
<proteinExistence type="evidence at transcript level"/>
<evidence type="ECO:0000256" key="5">
    <source>
        <dbReference type="ARBA" id="ARBA00022692"/>
    </source>
</evidence>
<dbReference type="Proteomes" id="UP000008144">
    <property type="component" value="Unassembled WGS sequence"/>
</dbReference>
<feature type="transmembrane region" description="Helical" evidence="12">
    <location>
        <begin position="175"/>
        <end position="194"/>
    </location>
</feature>
<dbReference type="GO" id="GO:0050291">
    <property type="term" value="F:sphingosine N-acyltransferase activity"/>
    <property type="evidence" value="ECO:0000318"/>
    <property type="project" value="GO_Central"/>
</dbReference>
<keyword evidence="4" id="KW-0808">Transferase</keyword>
<reference evidence="16" key="5">
    <citation type="submission" date="2025-05" db="UniProtKB">
        <authorList>
            <consortium name="Ensembl"/>
        </authorList>
    </citation>
    <scope>IDENTIFICATION</scope>
</reference>
<accession>F6QX25</accession>
<dbReference type="GO" id="GO:0046513">
    <property type="term" value="P:ceramide biosynthetic process"/>
    <property type="evidence" value="ECO:0000318"/>
    <property type="project" value="GO_Central"/>
</dbReference>
<evidence type="ECO:0000313" key="15">
    <source>
        <dbReference type="EMBL" id="BAE06529.1"/>
    </source>
</evidence>
<feature type="domain" description="TLC" evidence="14">
    <location>
        <begin position="127"/>
        <end position="327"/>
    </location>
</feature>
<evidence type="ECO:0000256" key="6">
    <source>
        <dbReference type="ARBA" id="ARBA00022824"/>
    </source>
</evidence>
<dbReference type="AlphaFoldDB" id="Q4H398"/>
<dbReference type="InterPro" id="IPR001356">
    <property type="entry name" value="HD"/>
</dbReference>
<reference evidence="15" key="4">
    <citation type="submission" date="2005-04" db="EMBL/GenBank/DDBJ databases">
        <title>Expressed genes in Ciona intestinalis.</title>
        <authorList>
            <person name="Satou Y."/>
        </authorList>
    </citation>
    <scope>NUCLEOTIDE SEQUENCE</scope>
</reference>
<evidence type="ECO:0000259" key="14">
    <source>
        <dbReference type="SMART" id="SM00724"/>
    </source>
</evidence>
<dbReference type="PIRSF" id="PIRSF005225">
    <property type="entry name" value="LAG1_LAC1"/>
    <property type="match status" value="1"/>
</dbReference>
<keyword evidence="6" id="KW-0256">Endoplasmic reticulum</keyword>
<evidence type="ECO:0000313" key="17">
    <source>
        <dbReference type="Proteomes" id="UP000008144"/>
    </source>
</evidence>
<evidence type="ECO:0000256" key="9">
    <source>
        <dbReference type="ARBA" id="ARBA00023136"/>
    </source>
</evidence>
<dbReference type="Ensembl" id="ENSCINT00000001201.3">
    <property type="protein sequence ID" value="ENSCINP00000001201.3"/>
    <property type="gene ID" value="ENSCING00000000657.3"/>
</dbReference>
<comment type="catalytic activity">
    <reaction evidence="10">
        <text>sphinganine + octadecanoyl-CoA = N-(octadecanoyl)-sphinganine + CoA + H(+)</text>
        <dbReference type="Rhea" id="RHEA:36547"/>
        <dbReference type="ChEBI" id="CHEBI:15378"/>
        <dbReference type="ChEBI" id="CHEBI:57287"/>
        <dbReference type="ChEBI" id="CHEBI:57394"/>
        <dbReference type="ChEBI" id="CHEBI:57817"/>
        <dbReference type="ChEBI" id="CHEBI:67033"/>
    </reaction>
    <physiologicalReaction direction="left-to-right" evidence="10">
        <dbReference type="Rhea" id="RHEA:36548"/>
    </physiologicalReaction>
</comment>
<dbReference type="Pfam" id="PF03798">
    <property type="entry name" value="TRAM_LAG1_CLN8"/>
    <property type="match status" value="1"/>
</dbReference>
<dbReference type="Gene3D" id="1.10.10.60">
    <property type="entry name" value="Homeodomain-like"/>
    <property type="match status" value="1"/>
</dbReference>
<dbReference type="KEGG" id="cin:100169897"/>
<dbReference type="GO" id="GO:0005789">
    <property type="term" value="C:endoplasmic reticulum membrane"/>
    <property type="evidence" value="ECO:0007669"/>
    <property type="project" value="UniProtKB-SubCell"/>
</dbReference>
<dbReference type="EMBL" id="AB210524">
    <property type="protein sequence ID" value="BAE06529.1"/>
    <property type="molecule type" value="mRNA"/>
</dbReference>
<dbReference type="GeneTree" id="ENSGT01030000234515"/>
<keyword evidence="9 12" id="KW-0472">Membrane</keyword>
<evidence type="ECO:0000313" key="16">
    <source>
        <dbReference type="Ensembl" id="ENSCINP00000001201.3"/>
    </source>
</evidence>
<dbReference type="InterPro" id="IPR006634">
    <property type="entry name" value="TLC-dom"/>
</dbReference>
<evidence type="ECO:0000256" key="12">
    <source>
        <dbReference type="SAM" id="Phobius"/>
    </source>
</evidence>
<organism evidence="15">
    <name type="scientific">Ciona intestinalis</name>
    <name type="common">Transparent sea squirt</name>
    <name type="synonym">Ascidia intestinalis</name>
    <dbReference type="NCBI Taxonomy" id="7719"/>
    <lineage>
        <taxon>Eukaryota</taxon>
        <taxon>Metazoa</taxon>
        <taxon>Chordata</taxon>
        <taxon>Tunicata</taxon>
        <taxon>Ascidiacea</taxon>
        <taxon>Phlebobranchia</taxon>
        <taxon>Cionidae</taxon>
        <taxon>Ciona</taxon>
    </lineage>
</organism>
<evidence type="ECO:0000256" key="3">
    <source>
        <dbReference type="ARBA" id="ARBA00004991"/>
    </source>
</evidence>
<evidence type="ECO:0000256" key="10">
    <source>
        <dbReference type="ARBA" id="ARBA00049036"/>
    </source>
</evidence>
<dbReference type="SMART" id="SM00389">
    <property type="entry name" value="HOX"/>
    <property type="match status" value="1"/>
</dbReference>
<comment type="subcellular location">
    <subcellularLocation>
        <location evidence="1">Endoplasmic reticulum membrane</location>
        <topology evidence="1">Multi-pass membrane protein</topology>
    </subcellularLocation>
    <subcellularLocation>
        <location evidence="11">Nucleus</location>
    </subcellularLocation>
</comment>
<dbReference type="SMART" id="SM00724">
    <property type="entry name" value="TLC"/>
    <property type="match status" value="1"/>
</dbReference>
<feature type="domain" description="Homeobox" evidence="13">
    <location>
        <begin position="68"/>
        <end position="128"/>
    </location>
</feature>
<protein>
    <submittedName>
        <fullName evidence="15">Transcription factor protein</fullName>
    </submittedName>
</protein>
<evidence type="ECO:0000256" key="1">
    <source>
        <dbReference type="ARBA" id="ARBA00004477"/>
    </source>
</evidence>
<dbReference type="PANTHER" id="PTHR12560">
    <property type="entry name" value="LONGEVITY ASSURANCE FACTOR 1 LAG1"/>
    <property type="match status" value="1"/>
</dbReference>
<feature type="transmembrane region" description="Helical" evidence="12">
    <location>
        <begin position="37"/>
        <end position="54"/>
    </location>
</feature>
<evidence type="ECO:0000256" key="4">
    <source>
        <dbReference type="ARBA" id="ARBA00022679"/>
    </source>
</evidence>
<accession>Q4H398</accession>
<comment type="pathway">
    <text evidence="2">Lipid metabolism; sphingolipid metabolism.</text>
</comment>
<dbReference type="RefSeq" id="NP_001122350.1">
    <property type="nucleotide sequence ID" value="NM_001128878.1"/>
</dbReference>
<dbReference type="UniPathway" id="UPA00222"/>
<reference evidence="17" key="1">
    <citation type="journal article" date="2002" name="Science">
        <title>The draft genome of Ciona intestinalis: insights into chordate and vertebrate origins.</title>
        <authorList>
            <person name="Dehal P."/>
            <person name="Satou Y."/>
            <person name="Campbell R.K."/>
            <person name="Chapman J."/>
            <person name="Degnan B."/>
            <person name="De Tomaso A."/>
            <person name="Davidson B."/>
            <person name="Di Gregorio A."/>
            <person name="Gelpke M."/>
            <person name="Goodstein D.M."/>
            <person name="Harafuji N."/>
            <person name="Hastings K.E."/>
            <person name="Ho I."/>
            <person name="Hotta K."/>
            <person name="Huang W."/>
            <person name="Kawashima T."/>
            <person name="Lemaire P."/>
            <person name="Martinez D."/>
            <person name="Meinertzhagen I.A."/>
            <person name="Necula S."/>
            <person name="Nonaka M."/>
            <person name="Putnam N."/>
            <person name="Rash S."/>
            <person name="Saiga H."/>
            <person name="Satake M."/>
            <person name="Terry A."/>
            <person name="Yamada L."/>
            <person name="Wang H.G."/>
            <person name="Awazu S."/>
            <person name="Azumi K."/>
            <person name="Boore J."/>
            <person name="Branno M."/>
            <person name="Chin-Bow S."/>
            <person name="DeSantis R."/>
            <person name="Doyle S."/>
            <person name="Francino P."/>
            <person name="Keys D.N."/>
            <person name="Haga S."/>
            <person name="Hayashi H."/>
            <person name="Hino K."/>
            <person name="Imai K.S."/>
            <person name="Inaba K."/>
            <person name="Kano S."/>
            <person name="Kobayashi K."/>
            <person name="Kobayashi M."/>
            <person name="Lee B.I."/>
            <person name="Makabe K.W."/>
            <person name="Manohar C."/>
            <person name="Matassi G."/>
            <person name="Medina M."/>
            <person name="Mochizuki Y."/>
            <person name="Mount S."/>
            <person name="Morishita T."/>
            <person name="Miura S."/>
            <person name="Nakayama A."/>
            <person name="Nishizaka S."/>
            <person name="Nomoto H."/>
            <person name="Ohta F."/>
            <person name="Oishi K."/>
            <person name="Rigoutsos I."/>
            <person name="Sano M."/>
            <person name="Sasaki A."/>
            <person name="Sasakura Y."/>
            <person name="Shoguchi E."/>
            <person name="Shin-i T."/>
            <person name="Spagnuolo A."/>
            <person name="Stainier D."/>
            <person name="Suzuki M.M."/>
            <person name="Tassy O."/>
            <person name="Takatori N."/>
            <person name="Tokuoka M."/>
            <person name="Yagi K."/>
            <person name="Yoshizaki F."/>
            <person name="Wada S."/>
            <person name="Zhang C."/>
            <person name="Hyatt P.D."/>
            <person name="Larimer F."/>
            <person name="Detter C."/>
            <person name="Doggett N."/>
            <person name="Glavina T."/>
            <person name="Hawkins T."/>
            <person name="Richardson P."/>
            <person name="Lucas S."/>
            <person name="Kohara Y."/>
            <person name="Levine M."/>
            <person name="Satoh N."/>
            <person name="Rokhsar D.S."/>
        </authorList>
    </citation>
    <scope>NUCLEOTIDE SEQUENCE [LARGE SCALE GENOMIC DNA]</scope>
</reference>
<keyword evidence="11" id="KW-0371">Homeobox</keyword>
<feature type="transmembrane region" description="Helical" evidence="12">
    <location>
        <begin position="294"/>
        <end position="319"/>
    </location>
</feature>
<feature type="transmembrane region" description="Helical" evidence="12">
    <location>
        <begin position="259"/>
        <end position="282"/>
    </location>
</feature>
<dbReference type="SUPFAM" id="SSF46689">
    <property type="entry name" value="Homeodomain-like"/>
    <property type="match status" value="1"/>
</dbReference>
<dbReference type="OMA" id="QDRPNLM"/>
<dbReference type="PANTHER" id="PTHR12560:SF0">
    <property type="entry name" value="LD18904P"/>
    <property type="match status" value="1"/>
</dbReference>
<keyword evidence="17" id="KW-1185">Reference proteome</keyword>